<comment type="caution">
    <text evidence="2">The sequence shown here is derived from an EMBL/GenBank/DDBJ whole genome shotgun (WGS) entry which is preliminary data.</text>
</comment>
<feature type="compositionally biased region" description="Basic residues" evidence="1">
    <location>
        <begin position="473"/>
        <end position="482"/>
    </location>
</feature>
<feature type="region of interest" description="Disordered" evidence="1">
    <location>
        <begin position="471"/>
        <end position="526"/>
    </location>
</feature>
<evidence type="ECO:0000256" key="1">
    <source>
        <dbReference type="SAM" id="MobiDB-lite"/>
    </source>
</evidence>
<dbReference type="EMBL" id="JBDLOU010000040">
    <property type="protein sequence ID" value="MEX3740240.1"/>
    <property type="molecule type" value="Genomic_DNA"/>
</dbReference>
<feature type="compositionally biased region" description="Basic and acidic residues" evidence="1">
    <location>
        <begin position="516"/>
        <end position="526"/>
    </location>
</feature>
<organism evidence="2 3">
    <name type="scientific">Mycolicibacterium porcinum</name>
    <dbReference type="NCBI Taxonomy" id="39693"/>
    <lineage>
        <taxon>Bacteria</taxon>
        <taxon>Bacillati</taxon>
        <taxon>Actinomycetota</taxon>
        <taxon>Actinomycetes</taxon>
        <taxon>Mycobacteriales</taxon>
        <taxon>Mycobacteriaceae</taxon>
        <taxon>Mycolicibacterium</taxon>
    </lineage>
</organism>
<dbReference type="Proteomes" id="UP001558474">
    <property type="component" value="Unassembled WGS sequence"/>
</dbReference>
<sequence length="526" mass="57693">MARTKSGLRPIADPFVVAPPKGVRTRTRVYLTPQEEVALEQIGVFLGEQYRATLVDRIALGAATRKDQGVWRQVRKQALTASTSSRWAGAITRTAIDSYDLGMRGLNAHVDSLTAAVSTLTARLAAPVGGTSREANRPHAKPIRGYATEAERFGKSRRKAHLEARLAQARARQQAGRPRIVVGGGRLWRNRQNLAETSMTVAQWEMRWTDERMFLTADGESGKRFGNETIRVTDEGVLMLKVPGALVAEQGTRLTVAAPVSLNTHRGGEWADRIVADRAVRYDLHRDLRGRWYLDASWGYDQAPAVPLAALRTQRTLGVDLNDGHVDAAVVDPHGNPIGIPQRLDFTLTGPTARRDAQVRHVITGLIHLATEHGCASISIENLGFDEARSTGRETMGRGRRGKRFRRTVAGIPTATFRNRLAAMAATAGLSVIAVDPAYTSRWGRQHWLPALQTSDPTIDGHRAAAVVIGRRSLGHRARRKPVGPVTRQRTHDGQPTRPATRRPKPSRSRVTATPRAHDAAGPPDR</sequence>
<name>A0ABV3VJ14_9MYCO</name>
<proteinExistence type="predicted"/>
<evidence type="ECO:0008006" key="4">
    <source>
        <dbReference type="Google" id="ProtNLM"/>
    </source>
</evidence>
<gene>
    <name evidence="2" type="ORF">ABFW12_18630</name>
</gene>
<dbReference type="RefSeq" id="WP_368573471.1">
    <property type="nucleotide sequence ID" value="NZ_JBDLOU010000040.1"/>
</dbReference>
<evidence type="ECO:0000313" key="2">
    <source>
        <dbReference type="EMBL" id="MEX3740240.1"/>
    </source>
</evidence>
<reference evidence="2 3" key="1">
    <citation type="submission" date="2024-04" db="EMBL/GenBank/DDBJ databases">
        <title>Genomic Markers of Mycobacteria.</title>
        <authorList>
            <person name="Soliman M.S."/>
            <person name="Elkholy A."/>
            <person name="Soliman N.S."/>
            <person name="Abbas A."/>
            <person name="Khayrat S."/>
            <person name="Shawky S."/>
        </authorList>
    </citation>
    <scope>NUCLEOTIDE SEQUENCE [LARGE SCALE GENOMIC DNA]</scope>
    <source>
        <strain evidence="2 3">Egy-CU-AM5</strain>
    </source>
</reference>
<accession>A0ABV3VJ14</accession>
<keyword evidence="3" id="KW-1185">Reference proteome</keyword>
<protein>
    <recommendedName>
        <fullName evidence="4">Transposase</fullName>
    </recommendedName>
</protein>
<evidence type="ECO:0000313" key="3">
    <source>
        <dbReference type="Proteomes" id="UP001558474"/>
    </source>
</evidence>